<dbReference type="InterPro" id="IPR052972">
    <property type="entry name" value="Sacsin_chaperone_reg"/>
</dbReference>
<dbReference type="PANTHER" id="PTHR15600">
    <property type="entry name" value="SACSIN"/>
    <property type="match status" value="1"/>
</dbReference>
<dbReference type="EMBL" id="GBRH01216893">
    <property type="protein sequence ID" value="JAD81002.1"/>
    <property type="molecule type" value="Transcribed_RNA"/>
</dbReference>
<evidence type="ECO:0000313" key="1">
    <source>
        <dbReference type="EMBL" id="JAD81002.1"/>
    </source>
</evidence>
<accession>A0A0A9DB86</accession>
<dbReference type="PANTHER" id="PTHR15600:SF42">
    <property type="entry name" value="SACSIN"/>
    <property type="match status" value="1"/>
</dbReference>
<dbReference type="GO" id="GO:0030544">
    <property type="term" value="F:Hsp70 protein binding"/>
    <property type="evidence" value="ECO:0007669"/>
    <property type="project" value="TreeGrafter"/>
</dbReference>
<reference evidence="1" key="2">
    <citation type="journal article" date="2015" name="Data Brief">
        <title>Shoot transcriptome of the giant reed, Arundo donax.</title>
        <authorList>
            <person name="Barrero R.A."/>
            <person name="Guerrero F.D."/>
            <person name="Moolhuijzen P."/>
            <person name="Goolsby J.A."/>
            <person name="Tidwell J."/>
            <person name="Bellgard S.E."/>
            <person name="Bellgard M.I."/>
        </authorList>
    </citation>
    <scope>NUCLEOTIDE SEQUENCE</scope>
    <source>
        <tissue evidence="1">Shoot tissue taken approximately 20 cm above the soil surface</tissue>
    </source>
</reference>
<organism evidence="1">
    <name type="scientific">Arundo donax</name>
    <name type="common">Giant reed</name>
    <name type="synonym">Donax arundinaceus</name>
    <dbReference type="NCBI Taxonomy" id="35708"/>
    <lineage>
        <taxon>Eukaryota</taxon>
        <taxon>Viridiplantae</taxon>
        <taxon>Streptophyta</taxon>
        <taxon>Embryophyta</taxon>
        <taxon>Tracheophyta</taxon>
        <taxon>Spermatophyta</taxon>
        <taxon>Magnoliopsida</taxon>
        <taxon>Liliopsida</taxon>
        <taxon>Poales</taxon>
        <taxon>Poaceae</taxon>
        <taxon>PACMAD clade</taxon>
        <taxon>Arundinoideae</taxon>
        <taxon>Arundineae</taxon>
        <taxon>Arundo</taxon>
    </lineage>
</organism>
<proteinExistence type="predicted"/>
<sequence>MELVEVLSQAGLPMISVSKPIVDGFVDAYPSVHLLNPHFLKNLLIRRKRGFRSKEEAVLVLEYSLSDMGDPSFWDKLEGLALLPMANGSFTTFNKRGEGERVFFTSQIEFDLLKDSIPHLVVDNSLPDSVLKKLHDIAYSARSNMYLFTRNFLLELLPRILAPEWQHAKQLYWFPEQQGQPSVEWMMSLWKFFRHSCEDISIFAKWPILPLVDGKVVQLGNASNVIRDEGWSENMYSLLQRLGCFFLRPDLQIEHPQLANFVQESTAAGVLNAVQSVASNFQDIKELFVNTSLAETHELCSFIFQSKWFSGNQITSSHMNTIQNLPIFESYKSRELVNFTNPRKWLKPEGVHEYLLNESFIRTESAKEKSILVSYFDIREPQKAEFYKDHVLPRMSEFLSQPAVVSAIIRDVKLLIENDNSMRAALYETPFVLAANGAWVQPSRLYDPRVPELHKLLHKETFFSF</sequence>
<reference evidence="1" key="1">
    <citation type="submission" date="2014-09" db="EMBL/GenBank/DDBJ databases">
        <authorList>
            <person name="Magalhaes I.L.F."/>
            <person name="Oliveira U."/>
            <person name="Santos F.R."/>
            <person name="Vidigal T.H.D.A."/>
            <person name="Brescovit A.D."/>
            <person name="Santos A.J."/>
        </authorList>
    </citation>
    <scope>NUCLEOTIDE SEQUENCE</scope>
    <source>
        <tissue evidence="1">Shoot tissue taken approximately 20 cm above the soil surface</tissue>
    </source>
</reference>
<dbReference type="AlphaFoldDB" id="A0A0A9DB86"/>
<protein>
    <submittedName>
        <fullName evidence="1">Uncharacterized protein</fullName>
    </submittedName>
</protein>
<name>A0A0A9DB86_ARUDO</name>